<gene>
    <name evidence="2" type="ORF">PSEMO_06890</name>
</gene>
<organism evidence="2 3">
    <name type="scientific">Pseudomonas putida</name>
    <name type="common">Arthrobacter siderocapsulatus</name>
    <dbReference type="NCBI Taxonomy" id="303"/>
    <lineage>
        <taxon>Bacteria</taxon>
        <taxon>Pseudomonadati</taxon>
        <taxon>Pseudomonadota</taxon>
        <taxon>Gammaproteobacteria</taxon>
        <taxon>Pseudomonadales</taxon>
        <taxon>Pseudomonadaceae</taxon>
        <taxon>Pseudomonas</taxon>
    </lineage>
</organism>
<reference evidence="2 3" key="1">
    <citation type="submission" date="2016-10" db="EMBL/GenBank/DDBJ databases">
        <title>Genome Sequence of Pseudomonas putida GM4FR.</title>
        <authorList>
            <person name="Poehlein A."/>
            <person name="Wemheuer F."/>
            <person name="Hollensteiner J."/>
            <person name="Wemheuer B."/>
        </authorList>
    </citation>
    <scope>NUCLEOTIDE SEQUENCE [LARGE SCALE GENOMIC DNA]</scope>
    <source>
        <strain evidence="2 3">GM4FR</strain>
    </source>
</reference>
<comment type="caution">
    <text evidence="2">The sequence shown here is derived from an EMBL/GenBank/DDBJ whole genome shotgun (WGS) entry which is preliminary data.</text>
</comment>
<evidence type="ECO:0000313" key="3">
    <source>
        <dbReference type="Proteomes" id="UP000186736"/>
    </source>
</evidence>
<dbReference type="AlphaFoldDB" id="A0A1Q9RAD8"/>
<dbReference type="Gene3D" id="3.40.50.720">
    <property type="entry name" value="NAD(P)-binding Rossmann-like Domain"/>
    <property type="match status" value="1"/>
</dbReference>
<protein>
    <recommendedName>
        <fullName evidence="1">NAD(P)-binding domain-containing protein</fullName>
    </recommendedName>
</protein>
<name>A0A1Q9RAD8_PSEPU</name>
<dbReference type="Proteomes" id="UP000186736">
    <property type="component" value="Unassembled WGS sequence"/>
</dbReference>
<dbReference type="SUPFAM" id="SSF51735">
    <property type="entry name" value="NAD(P)-binding Rossmann-fold domains"/>
    <property type="match status" value="1"/>
</dbReference>
<sequence length="204" mass="22179">MHNLETPHLKLGVFNPLDSLGQALIAAALHRQHEVSALLDDLNRITARPGLRCKLGSLDSVDTVKRAVAGLEVVFACLGAEPEEDLPPQCGCLIDAALGLGDRAPRLFLLGHWQWLVNPDDSDGQAMSAGLRRSLDVSGLDWTLVEMPDLLPGLRIDDFSGADTTISPEARRALDCAEALLDEMRLGLHRQQCLRLRGEHGEQA</sequence>
<proteinExistence type="predicted"/>
<dbReference type="EMBL" id="MKZO01000006">
    <property type="protein sequence ID" value="OLS64404.1"/>
    <property type="molecule type" value="Genomic_DNA"/>
</dbReference>
<evidence type="ECO:0000259" key="1">
    <source>
        <dbReference type="Pfam" id="PF13460"/>
    </source>
</evidence>
<accession>A0A1Q9RAD8</accession>
<evidence type="ECO:0000313" key="2">
    <source>
        <dbReference type="EMBL" id="OLS64404.1"/>
    </source>
</evidence>
<dbReference type="Pfam" id="PF13460">
    <property type="entry name" value="NAD_binding_10"/>
    <property type="match status" value="1"/>
</dbReference>
<feature type="domain" description="NAD(P)-binding" evidence="1">
    <location>
        <begin position="20"/>
        <end position="99"/>
    </location>
</feature>
<dbReference type="OrthoDB" id="7015609at2"/>
<dbReference type="InterPro" id="IPR036291">
    <property type="entry name" value="NAD(P)-bd_dom_sf"/>
</dbReference>
<dbReference type="InterPro" id="IPR016040">
    <property type="entry name" value="NAD(P)-bd_dom"/>
</dbReference>
<dbReference type="RefSeq" id="WP_075801770.1">
    <property type="nucleotide sequence ID" value="NZ_MKZO01000006.1"/>
</dbReference>